<reference evidence="3 4" key="1">
    <citation type="submission" date="2020-02" db="EMBL/GenBank/DDBJ databases">
        <title>Draft genome sequence of Haematococcus lacustris strain NIES-144.</title>
        <authorList>
            <person name="Morimoto D."/>
            <person name="Nakagawa S."/>
            <person name="Yoshida T."/>
            <person name="Sawayama S."/>
        </authorList>
    </citation>
    <scope>NUCLEOTIDE SEQUENCE [LARGE SCALE GENOMIC DNA]</scope>
    <source>
        <strain evidence="3 4">NIES-144</strain>
    </source>
</reference>
<keyword evidence="1" id="KW-0732">Signal</keyword>
<dbReference type="Pfam" id="PF24606">
    <property type="entry name" value="CEMIP_beta-hel"/>
    <property type="match status" value="1"/>
</dbReference>
<dbReference type="InterPro" id="IPR052387">
    <property type="entry name" value="Fibrocystin"/>
</dbReference>
<evidence type="ECO:0000259" key="2">
    <source>
        <dbReference type="Pfam" id="PF24606"/>
    </source>
</evidence>
<dbReference type="PANTHER" id="PTHR46769">
    <property type="entry name" value="POLYCYSTIC KIDNEY AND HEPATIC DISEASE 1 (AUTOSOMAL RECESSIVE)-LIKE 1"/>
    <property type="match status" value="1"/>
</dbReference>
<dbReference type="Proteomes" id="UP000485058">
    <property type="component" value="Unassembled WGS sequence"/>
</dbReference>
<feature type="domain" description="CEMIP beta-helix" evidence="2">
    <location>
        <begin position="7"/>
        <end position="74"/>
    </location>
</feature>
<dbReference type="InterPro" id="IPR055401">
    <property type="entry name" value="CEMIP_beta-hel_dom"/>
</dbReference>
<dbReference type="AlphaFoldDB" id="A0A699Z2A2"/>
<accession>A0A699Z2A2</accession>
<name>A0A699Z2A2_HAELA</name>
<evidence type="ECO:0000313" key="4">
    <source>
        <dbReference type="Proteomes" id="UP000485058"/>
    </source>
</evidence>
<protein>
    <submittedName>
        <fullName evidence="3">Fibrocystin-L</fullName>
    </submittedName>
</protein>
<dbReference type="EMBL" id="BLLF01000578">
    <property type="protein sequence ID" value="GFH13124.1"/>
    <property type="molecule type" value="Genomic_DNA"/>
</dbReference>
<keyword evidence="4" id="KW-1185">Reference proteome</keyword>
<evidence type="ECO:0000256" key="1">
    <source>
        <dbReference type="ARBA" id="ARBA00022729"/>
    </source>
</evidence>
<organism evidence="3 4">
    <name type="scientific">Haematococcus lacustris</name>
    <name type="common">Green alga</name>
    <name type="synonym">Haematococcus pluvialis</name>
    <dbReference type="NCBI Taxonomy" id="44745"/>
    <lineage>
        <taxon>Eukaryota</taxon>
        <taxon>Viridiplantae</taxon>
        <taxon>Chlorophyta</taxon>
        <taxon>core chlorophytes</taxon>
        <taxon>Chlorophyceae</taxon>
        <taxon>CS clade</taxon>
        <taxon>Chlamydomonadales</taxon>
        <taxon>Haematococcaceae</taxon>
        <taxon>Haematococcus</taxon>
    </lineage>
</organism>
<evidence type="ECO:0000313" key="3">
    <source>
        <dbReference type="EMBL" id="GFH13124.1"/>
    </source>
</evidence>
<proteinExistence type="predicted"/>
<gene>
    <name evidence="3" type="ORF">HaLaN_08947</name>
</gene>
<comment type="caution">
    <text evidence="3">The sequence shown here is derived from an EMBL/GenBank/DDBJ whole genome shotgun (WGS) entry which is preliminary data.</text>
</comment>
<sequence length="126" mass="13892">MTVAFRHTPATFWVTHPANTYINNHAGGSTDGYGFWYRFLQNPEGPSATGNVCPKYTPMGAFINNTAHSSMFYGLRIHPEYQPVSDTCPPMQLFDQHLYQSPGRAASKCTSFACTTCRCSMGGRGP</sequence>
<dbReference type="PANTHER" id="PTHR46769:SF2">
    <property type="entry name" value="FIBROCYSTIN-L ISOFORM 2 PRECURSOR-RELATED"/>
    <property type="match status" value="1"/>
</dbReference>